<evidence type="ECO:0000256" key="4">
    <source>
        <dbReference type="ARBA" id="ARBA00022618"/>
    </source>
</evidence>
<comment type="subcellular location">
    <subcellularLocation>
        <location evidence="1">Cytoplasm</location>
    </subcellularLocation>
</comment>
<dbReference type="InterPro" id="IPR042233">
    <property type="entry name" value="Cell_div_ZapA_N"/>
</dbReference>
<keyword evidence="14" id="KW-1185">Reference proteome</keyword>
<evidence type="ECO:0000256" key="2">
    <source>
        <dbReference type="ARBA" id="ARBA00015195"/>
    </source>
</evidence>
<evidence type="ECO:0000313" key="13">
    <source>
        <dbReference type="Proteomes" id="UP000078272"/>
    </source>
</evidence>
<evidence type="ECO:0000256" key="1">
    <source>
        <dbReference type="ARBA" id="ARBA00004496"/>
    </source>
</evidence>
<dbReference type="GO" id="GO:0030428">
    <property type="term" value="C:cell septum"/>
    <property type="evidence" value="ECO:0007669"/>
    <property type="project" value="TreeGrafter"/>
</dbReference>
<reference evidence="13 14" key="1">
    <citation type="journal article" date="2016" name="Front. Microbiol.">
        <title>Genomic Resource of Rice Seed Associated Bacteria.</title>
        <authorList>
            <person name="Midha S."/>
            <person name="Bansal K."/>
            <person name="Sharma S."/>
            <person name="Kumar N."/>
            <person name="Patil P.P."/>
            <person name="Chaudhry V."/>
            <person name="Patil P.B."/>
        </authorList>
    </citation>
    <scope>NUCLEOTIDE SEQUENCE [LARGE SCALE GENOMIC DNA]</scope>
    <source>
        <strain evidence="11 13">NS226</strain>
        <strain evidence="12 14">NS365</strain>
    </source>
</reference>
<evidence type="ECO:0000313" key="14">
    <source>
        <dbReference type="Proteomes" id="UP000078529"/>
    </source>
</evidence>
<organism evidence="11 13">
    <name type="scientific">Aureimonas ureilytica</name>
    <dbReference type="NCBI Taxonomy" id="401562"/>
    <lineage>
        <taxon>Bacteria</taxon>
        <taxon>Pseudomonadati</taxon>
        <taxon>Pseudomonadota</taxon>
        <taxon>Alphaproteobacteria</taxon>
        <taxon>Hyphomicrobiales</taxon>
        <taxon>Aurantimonadaceae</taxon>
        <taxon>Aureimonas</taxon>
    </lineage>
</organism>
<keyword evidence="3" id="KW-0963">Cytoplasm</keyword>
<comment type="subunit">
    <text evidence="8">Homodimer. Interacts with FtsZ.</text>
</comment>
<feature type="coiled-coil region" evidence="10">
    <location>
        <begin position="56"/>
        <end position="83"/>
    </location>
</feature>
<dbReference type="RefSeq" id="WP_058600826.1">
    <property type="nucleotide sequence ID" value="NZ_LDPZ01000030.1"/>
</dbReference>
<dbReference type="PANTHER" id="PTHR34981">
    <property type="entry name" value="CELL DIVISION PROTEIN ZAPA"/>
    <property type="match status" value="1"/>
</dbReference>
<evidence type="ECO:0000256" key="6">
    <source>
        <dbReference type="ARBA" id="ARBA00023306"/>
    </source>
</evidence>
<protein>
    <recommendedName>
        <fullName evidence="2">Cell division protein ZapA</fullName>
    </recommendedName>
    <alternativeName>
        <fullName evidence="9">Z ring-associated protein ZapA</fullName>
    </alternativeName>
</protein>
<dbReference type="GO" id="GO:0005829">
    <property type="term" value="C:cytosol"/>
    <property type="evidence" value="ECO:0007669"/>
    <property type="project" value="TreeGrafter"/>
</dbReference>
<evidence type="ECO:0000313" key="11">
    <source>
        <dbReference type="EMBL" id="KTQ94054.1"/>
    </source>
</evidence>
<evidence type="ECO:0000256" key="5">
    <source>
        <dbReference type="ARBA" id="ARBA00023210"/>
    </source>
</evidence>
<dbReference type="OrthoDB" id="9797575at2"/>
<evidence type="ECO:0000256" key="10">
    <source>
        <dbReference type="SAM" id="Coils"/>
    </source>
</evidence>
<sequence length="121" mass="13308">MPQIVVTIDGKTYRMACAEGEEAHLTSLAADIDARINELRGSFGEIGELRLSVMAAIMVNDELSEQRRRVAELEAEVARLHVAEEQAALRAAATGDQRLVEHLLGVSEIVERIAERLETGR</sequence>
<name>A0A175R6G9_9HYPH</name>
<dbReference type="GO" id="GO:0000917">
    <property type="term" value="P:division septum assembly"/>
    <property type="evidence" value="ECO:0007669"/>
    <property type="project" value="UniProtKB-KW"/>
</dbReference>
<evidence type="ECO:0000256" key="7">
    <source>
        <dbReference type="ARBA" id="ARBA00024910"/>
    </source>
</evidence>
<dbReference type="Proteomes" id="UP000078272">
    <property type="component" value="Unassembled WGS sequence"/>
</dbReference>
<keyword evidence="10" id="KW-0175">Coiled coil</keyword>
<dbReference type="Pfam" id="PF05164">
    <property type="entry name" value="ZapA"/>
    <property type="match status" value="1"/>
</dbReference>
<evidence type="ECO:0000256" key="8">
    <source>
        <dbReference type="ARBA" id="ARBA00026068"/>
    </source>
</evidence>
<dbReference type="EMBL" id="LDQA01000028">
    <property type="protein sequence ID" value="KTR05061.1"/>
    <property type="molecule type" value="Genomic_DNA"/>
</dbReference>
<dbReference type="Gene3D" id="3.30.160.880">
    <property type="entry name" value="Cell division protein ZapA protomer, N-terminal domain"/>
    <property type="match status" value="1"/>
</dbReference>
<dbReference type="InterPro" id="IPR036192">
    <property type="entry name" value="Cell_div_ZapA-like_sf"/>
</dbReference>
<dbReference type="PATRIC" id="fig|401562.3.peg.2592"/>
<accession>A0A175R6G9</accession>
<proteinExistence type="predicted"/>
<dbReference type="EMBL" id="LDPZ01000030">
    <property type="protein sequence ID" value="KTQ94054.1"/>
    <property type="molecule type" value="Genomic_DNA"/>
</dbReference>
<evidence type="ECO:0000256" key="9">
    <source>
        <dbReference type="ARBA" id="ARBA00033158"/>
    </source>
</evidence>
<comment type="function">
    <text evidence="7">Activator of cell division through the inhibition of FtsZ GTPase activity, therefore promoting FtsZ assembly into bundles of protofilaments necessary for the formation of the division Z ring. It is recruited early at mid-cell but it is not essential for cell division.</text>
</comment>
<comment type="caution">
    <text evidence="11">The sequence shown here is derived from an EMBL/GenBank/DDBJ whole genome shotgun (WGS) entry which is preliminary data.</text>
</comment>
<dbReference type="GO" id="GO:0032153">
    <property type="term" value="C:cell division site"/>
    <property type="evidence" value="ECO:0007669"/>
    <property type="project" value="TreeGrafter"/>
</dbReference>
<keyword evidence="5" id="KW-0717">Septation</keyword>
<evidence type="ECO:0000256" key="3">
    <source>
        <dbReference type="ARBA" id="ARBA00022490"/>
    </source>
</evidence>
<dbReference type="STRING" id="401562.NS365_13705"/>
<dbReference type="Proteomes" id="UP000078529">
    <property type="component" value="Unassembled WGS sequence"/>
</dbReference>
<keyword evidence="6" id="KW-0131">Cell cycle</keyword>
<keyword evidence="4 11" id="KW-0132">Cell division</keyword>
<dbReference type="InterPro" id="IPR007838">
    <property type="entry name" value="Cell_div_ZapA-like"/>
</dbReference>
<dbReference type="SUPFAM" id="SSF102829">
    <property type="entry name" value="Cell division protein ZapA-like"/>
    <property type="match status" value="1"/>
</dbReference>
<dbReference type="PANTHER" id="PTHR34981:SF1">
    <property type="entry name" value="CELL DIVISION PROTEIN ZAPA"/>
    <property type="match status" value="1"/>
</dbReference>
<gene>
    <name evidence="11" type="ORF">NS226_14465</name>
    <name evidence="12" type="ORF">NS365_13705</name>
</gene>
<dbReference type="AlphaFoldDB" id="A0A175R6G9"/>
<dbReference type="GO" id="GO:0043093">
    <property type="term" value="P:FtsZ-dependent cytokinesis"/>
    <property type="evidence" value="ECO:0007669"/>
    <property type="project" value="TreeGrafter"/>
</dbReference>
<evidence type="ECO:0000313" key="12">
    <source>
        <dbReference type="EMBL" id="KTR05061.1"/>
    </source>
</evidence>
<dbReference type="GO" id="GO:0000921">
    <property type="term" value="P:septin ring assembly"/>
    <property type="evidence" value="ECO:0007669"/>
    <property type="project" value="TreeGrafter"/>
</dbReference>